<evidence type="ECO:0000256" key="1">
    <source>
        <dbReference type="SAM" id="SignalP"/>
    </source>
</evidence>
<comment type="caution">
    <text evidence="2">The sequence shown here is derived from an EMBL/GenBank/DDBJ whole genome shotgun (WGS) entry which is preliminary data.</text>
</comment>
<accession>A0AAV2VQ24</accession>
<feature type="chain" id="PRO_5043427504" evidence="1">
    <location>
        <begin position="22"/>
        <end position="367"/>
    </location>
</feature>
<gene>
    <name evidence="2" type="ORF">VIBNISOn1_190045</name>
</gene>
<evidence type="ECO:0000313" key="3">
    <source>
        <dbReference type="Proteomes" id="UP000018211"/>
    </source>
</evidence>
<evidence type="ECO:0000313" key="2">
    <source>
        <dbReference type="EMBL" id="CCO46826.1"/>
    </source>
</evidence>
<dbReference type="Proteomes" id="UP000018211">
    <property type="component" value="Unassembled WGS sequence"/>
</dbReference>
<dbReference type="RefSeq" id="WP_022611867.1">
    <property type="nucleotide sequence ID" value="NZ_LK391965.1"/>
</dbReference>
<sequence>MKNNFLTLSILSFFYTSHAGAVVCTDPTGNSLHIQEMAKDAALWAEEKSMWVSGMASDKALSIYETMKNEYFASASISSQTTAVSSTANAAAEERYATSPSACETFTRVKAFADSFETTCENPVTEAMFEHTQAQIADCGVGGSGLNCGRVDSQRSLVTNKLAAAIDEQDGDKLVLMLDGAQLLGLSDSPMRPENNEENAVAFALLLGMDEPKNLPRNANGTLPDGTDKHSSKRMSDWATEHVYRSVANSALTKVKQMYEPTGDGKASLMAQLKERVDYYNSPDFLKLLTNTNDKRNLPSNWDMLTPAQKHDWNQNAPADQQLVSSEQVLRMLGEMKMVSLQLEYLTLESAYTNTSLNALQLKLRSL</sequence>
<keyword evidence="1" id="KW-0732">Signal</keyword>
<proteinExistence type="predicted"/>
<reference evidence="2 3" key="1">
    <citation type="journal article" date="2013" name="ISME J.">
        <title>Comparative genomics of pathogenic lineages of Vibrio nigripulchritudo identifies virulence-associated traits.</title>
        <authorList>
            <person name="Goudenege D."/>
            <person name="Labreuche Y."/>
            <person name="Krin E."/>
            <person name="Ansquer D."/>
            <person name="Mangenot S."/>
            <person name="Calteau A."/>
            <person name="Medigue C."/>
            <person name="Mazel D."/>
            <person name="Polz M.F."/>
            <person name="Le Roux F."/>
        </authorList>
    </citation>
    <scope>NUCLEOTIDE SEQUENCE [LARGE SCALE GENOMIC DNA]</scope>
    <source>
        <strain evidence="2 3">SOn1</strain>
    </source>
</reference>
<organism evidence="2 3">
    <name type="scientific">Vibrio nigripulchritudo SOn1</name>
    <dbReference type="NCBI Taxonomy" id="1238450"/>
    <lineage>
        <taxon>Bacteria</taxon>
        <taxon>Pseudomonadati</taxon>
        <taxon>Pseudomonadota</taxon>
        <taxon>Gammaproteobacteria</taxon>
        <taxon>Vibrionales</taxon>
        <taxon>Vibrionaceae</taxon>
        <taxon>Vibrio</taxon>
    </lineage>
</organism>
<name>A0AAV2VQ24_9VIBR</name>
<protein>
    <submittedName>
        <fullName evidence="2">Uncharacterized protein</fullName>
    </submittedName>
</protein>
<dbReference type="EMBL" id="CAOF01000101">
    <property type="protein sequence ID" value="CCO46826.1"/>
    <property type="molecule type" value="Genomic_DNA"/>
</dbReference>
<dbReference type="AlphaFoldDB" id="A0AAV2VQ24"/>
<feature type="signal peptide" evidence="1">
    <location>
        <begin position="1"/>
        <end position="21"/>
    </location>
</feature>